<name>A0ABT5YHY5_9PROT</name>
<dbReference type="RefSeq" id="WP_275819138.1">
    <property type="nucleotide sequence ID" value="NZ_JARHUD010000001.1"/>
</dbReference>
<dbReference type="InterPro" id="IPR036291">
    <property type="entry name" value="NAD(P)-bd_dom_sf"/>
</dbReference>
<dbReference type="Gene3D" id="3.40.50.720">
    <property type="entry name" value="NAD(P)-binding Rossmann-like Domain"/>
    <property type="match status" value="1"/>
</dbReference>
<accession>A0ABT5YHY5</accession>
<comment type="caution">
    <text evidence="2">The sequence shown here is derived from an EMBL/GenBank/DDBJ whole genome shotgun (WGS) entry which is preliminary data.</text>
</comment>
<dbReference type="CDD" id="cd05344">
    <property type="entry name" value="BKR_like_SDR_like"/>
    <property type="match status" value="1"/>
</dbReference>
<dbReference type="PRINTS" id="PR00081">
    <property type="entry name" value="GDHRDH"/>
</dbReference>
<comment type="similarity">
    <text evidence="1">Belongs to the short-chain dehydrogenases/reductases (SDR) family.</text>
</comment>
<reference evidence="2 3" key="1">
    <citation type="submission" date="2023-03" db="EMBL/GenBank/DDBJ databases">
        <title>Fodinicurvata sp. CAU 1616 isolated from sea sendiment.</title>
        <authorList>
            <person name="Kim W."/>
        </authorList>
    </citation>
    <scope>NUCLEOTIDE SEQUENCE [LARGE SCALE GENOMIC DNA]</scope>
    <source>
        <strain evidence="2 3">CAU 1616</strain>
    </source>
</reference>
<keyword evidence="3" id="KW-1185">Reference proteome</keyword>
<organism evidence="2 3">
    <name type="scientific">Aquibaculum arenosum</name>
    <dbReference type="NCBI Taxonomy" id="3032591"/>
    <lineage>
        <taxon>Bacteria</taxon>
        <taxon>Pseudomonadati</taxon>
        <taxon>Pseudomonadota</taxon>
        <taxon>Alphaproteobacteria</taxon>
        <taxon>Rhodospirillales</taxon>
        <taxon>Rhodovibrionaceae</taxon>
        <taxon>Aquibaculum</taxon>
    </lineage>
</organism>
<dbReference type="PANTHER" id="PTHR42879">
    <property type="entry name" value="3-OXOACYL-(ACYL-CARRIER-PROTEIN) REDUCTASE"/>
    <property type="match status" value="1"/>
</dbReference>
<sequence>MDLGIKGKTAIVCGGSKGLGRGSAEKLAEAGVNLVLNARSEGPLKEAAEAIASHHGVSVTPVAADVTTPEGRDKLLEAAPAPDIVITNAGGPPPGMWHDWGEEEWQNALRANMLSPIHLITAVLPGMIERRWGRIVNITSGSVKAPIPALGLSGAARSGLTGFVAGTSRQVAQYGVTINNLLPGQHETARIEALINNTAKSKNISVEEARAQAQSANPTGRFGTTEEFGATCAFLCSAYAGYIVGQNWLLDGGAFNSTLG</sequence>
<protein>
    <submittedName>
        <fullName evidence="2">SDR family oxidoreductase</fullName>
    </submittedName>
</protein>
<dbReference type="PANTHER" id="PTHR42879:SF6">
    <property type="entry name" value="NADPH-DEPENDENT REDUCTASE BACG"/>
    <property type="match status" value="1"/>
</dbReference>
<evidence type="ECO:0000256" key="1">
    <source>
        <dbReference type="ARBA" id="ARBA00006484"/>
    </source>
</evidence>
<gene>
    <name evidence="2" type="ORF">P2G67_00995</name>
</gene>
<dbReference type="InterPro" id="IPR002347">
    <property type="entry name" value="SDR_fam"/>
</dbReference>
<dbReference type="InterPro" id="IPR050259">
    <property type="entry name" value="SDR"/>
</dbReference>
<proteinExistence type="inferred from homology"/>
<dbReference type="SUPFAM" id="SSF51735">
    <property type="entry name" value="NAD(P)-binding Rossmann-fold domains"/>
    <property type="match status" value="1"/>
</dbReference>
<evidence type="ECO:0000313" key="2">
    <source>
        <dbReference type="EMBL" id="MDF2094547.1"/>
    </source>
</evidence>
<dbReference type="Pfam" id="PF00106">
    <property type="entry name" value="adh_short"/>
    <property type="match status" value="1"/>
</dbReference>
<evidence type="ECO:0000313" key="3">
    <source>
        <dbReference type="Proteomes" id="UP001215503"/>
    </source>
</evidence>
<dbReference type="Proteomes" id="UP001215503">
    <property type="component" value="Unassembled WGS sequence"/>
</dbReference>
<dbReference type="EMBL" id="JARHUD010000001">
    <property type="protein sequence ID" value="MDF2094547.1"/>
    <property type="molecule type" value="Genomic_DNA"/>
</dbReference>